<dbReference type="InterPro" id="IPR036650">
    <property type="entry name" value="CAT_RNA-bd_dom_sf"/>
</dbReference>
<evidence type="ECO:0000313" key="5">
    <source>
        <dbReference type="Proteomes" id="UP000222913"/>
    </source>
</evidence>
<sequence>MKIDKVYNNNVVLAKGDDGEEFIVMGRGLGFQKKPGDEIDTALVEKMFVMQDKRY</sequence>
<dbReference type="EMBL" id="PEBN01000029">
    <property type="protein sequence ID" value="PHV57147.1"/>
    <property type="molecule type" value="Genomic_DNA"/>
</dbReference>
<evidence type="ECO:0000313" key="2">
    <source>
        <dbReference type="EMBL" id="PHV57147.1"/>
    </source>
</evidence>
<protein>
    <submittedName>
        <fullName evidence="3">RNA-binding protein</fullName>
    </submittedName>
</protein>
<dbReference type="SUPFAM" id="SSF50151">
    <property type="entry name" value="SacY-like RNA-binding domain"/>
    <property type="match status" value="1"/>
</dbReference>
<evidence type="ECO:0000313" key="3">
    <source>
        <dbReference type="EMBL" id="PHV57814.1"/>
    </source>
</evidence>
<dbReference type="AlphaFoldDB" id="A0A1C3SP58"/>
<comment type="caution">
    <text evidence="3">The sequence shown here is derived from an EMBL/GenBank/DDBJ whole genome shotgun (WGS) entry which is preliminary data.</text>
</comment>
<gene>
    <name evidence="2" type="ORF">CS009_06070</name>
    <name evidence="3" type="ORF">CS010_03885</name>
</gene>
<dbReference type="SMART" id="SM01061">
    <property type="entry name" value="CAT_RBD"/>
    <property type="match status" value="1"/>
</dbReference>
<accession>A0A1C3SP58</accession>
<feature type="domain" description="CAT RNA-binding" evidence="1">
    <location>
        <begin position="1"/>
        <end position="55"/>
    </location>
</feature>
<reference evidence="4 5" key="1">
    <citation type="submission" date="2017-10" db="EMBL/GenBank/DDBJ databases">
        <title>Whole-genome sequence of three Streptococcus macedonicus strains isolated from Italian cheeses of the Veneto region.</title>
        <authorList>
            <person name="Treu L."/>
            <person name="De Diego-Diaz B."/>
            <person name="Papadimitriou K."/>
            <person name="Tsakalidou E."/>
            <person name="Corich V."/>
            <person name="Giacomini A."/>
        </authorList>
    </citation>
    <scope>NUCLEOTIDE SEQUENCE [LARGE SCALE GENOMIC DNA]</scope>
    <source>
        <strain evidence="2 4">19AS</strain>
        <strain evidence="3 5">27MV</strain>
    </source>
</reference>
<name>A0A1C3SP58_STRMC</name>
<dbReference type="GO" id="GO:0003723">
    <property type="term" value="F:RNA binding"/>
    <property type="evidence" value="ECO:0007669"/>
    <property type="project" value="InterPro"/>
</dbReference>
<evidence type="ECO:0000259" key="1">
    <source>
        <dbReference type="SMART" id="SM01061"/>
    </source>
</evidence>
<dbReference type="Pfam" id="PF03123">
    <property type="entry name" value="CAT_RBD"/>
    <property type="match status" value="1"/>
</dbReference>
<dbReference type="Gene3D" id="2.30.24.10">
    <property type="entry name" value="CAT RNA-binding domain"/>
    <property type="match status" value="1"/>
</dbReference>
<dbReference type="InterPro" id="IPR004341">
    <property type="entry name" value="CAT_RNA-bd_dom"/>
</dbReference>
<dbReference type="Proteomes" id="UP000221763">
    <property type="component" value="Unassembled WGS sequence"/>
</dbReference>
<dbReference type="EMBL" id="PEBM01000024">
    <property type="protein sequence ID" value="PHV57814.1"/>
    <property type="molecule type" value="Genomic_DNA"/>
</dbReference>
<organism evidence="3 5">
    <name type="scientific">Streptococcus macedonicus</name>
    <name type="common">Streptococcus gallolyticus macedonicus</name>
    <dbReference type="NCBI Taxonomy" id="59310"/>
    <lineage>
        <taxon>Bacteria</taxon>
        <taxon>Bacillati</taxon>
        <taxon>Bacillota</taxon>
        <taxon>Bacilli</taxon>
        <taxon>Lactobacillales</taxon>
        <taxon>Streptococcaceae</taxon>
        <taxon>Streptococcus</taxon>
    </lineage>
</organism>
<proteinExistence type="predicted"/>
<dbReference type="Proteomes" id="UP000222913">
    <property type="component" value="Unassembled WGS sequence"/>
</dbReference>
<evidence type="ECO:0000313" key="4">
    <source>
        <dbReference type="Proteomes" id="UP000221763"/>
    </source>
</evidence>